<dbReference type="AlphaFoldDB" id="A0A5D4FUQ5"/>
<dbReference type="InterPro" id="IPR015105">
    <property type="entry name" value="NgoMIV"/>
</dbReference>
<keyword evidence="1" id="KW-0255">Endonuclease</keyword>
<proteinExistence type="predicted"/>
<accession>A0A5D4FUQ5</accession>
<gene>
    <name evidence="1" type="ORF">FYJ87_01780</name>
</gene>
<keyword evidence="1" id="KW-0378">Hydrolase</keyword>
<dbReference type="Pfam" id="PF09015">
    <property type="entry name" value="NgoMIV_restric"/>
    <property type="match status" value="1"/>
</dbReference>
<dbReference type="EMBL" id="VSZI01000001">
    <property type="protein sequence ID" value="TYR19753.1"/>
    <property type="molecule type" value="Genomic_DNA"/>
</dbReference>
<dbReference type="Proteomes" id="UP000324726">
    <property type="component" value="Unassembled WGS sequence"/>
</dbReference>
<dbReference type="InterPro" id="IPR037083">
    <property type="entry name" value="NgoMIV_sf"/>
</dbReference>
<reference evidence="1 2" key="1">
    <citation type="submission" date="2019-08" db="EMBL/GenBank/DDBJ databases">
        <title>Draft genome of C. urealyticum strain VH4248.</title>
        <authorList>
            <person name="Navas J."/>
        </authorList>
    </citation>
    <scope>NUCLEOTIDE SEQUENCE [LARGE SCALE GENOMIC DNA]</scope>
    <source>
        <strain evidence="1 2">VH4248</strain>
    </source>
</reference>
<name>A0A5D4FUQ5_9CORY</name>
<protein>
    <submittedName>
        <fullName evidence="1">Restriction endonuclease</fullName>
    </submittedName>
</protein>
<keyword evidence="1" id="KW-0540">Nuclease</keyword>
<organism evidence="1 2">
    <name type="scientific">Corynebacterium urealyticum</name>
    <dbReference type="NCBI Taxonomy" id="43771"/>
    <lineage>
        <taxon>Bacteria</taxon>
        <taxon>Bacillati</taxon>
        <taxon>Actinomycetota</taxon>
        <taxon>Actinomycetes</taxon>
        <taxon>Mycobacteriales</taxon>
        <taxon>Corynebacteriaceae</taxon>
        <taxon>Corynebacterium</taxon>
    </lineage>
</organism>
<dbReference type="SUPFAM" id="SSF52980">
    <property type="entry name" value="Restriction endonuclease-like"/>
    <property type="match status" value="1"/>
</dbReference>
<dbReference type="Gene3D" id="3.40.50.10010">
    <property type="entry name" value="Type-2 restriction enzyme NgoMIV"/>
    <property type="match status" value="1"/>
</dbReference>
<dbReference type="GO" id="GO:0009036">
    <property type="term" value="F:type II site-specific deoxyribonuclease activity"/>
    <property type="evidence" value="ECO:0007669"/>
    <property type="project" value="InterPro"/>
</dbReference>
<sequence length="290" mass="31487">MNPAVLSQARKEFIQELIDTGTLAISDKGIASNADRGSRASRVVALHLAENLGVPVRQKLAGQTAGSNFENAVGTFLRTTIRSMAAVQPGNWFVDVVGSSHRASHVARYEPYLHLGDLAVEIENKPTLAAVLGNSYSIAPDILVTRDAYSDEALNAELEFVDEQAGLLSPMRASNTQPSSSRFLHAVVSCKFTMRSDRAQNTRSEALNLIRNRKGRAPHIIAITAEPMISRIASLALGTGDIDMVYHAALPELRKAVHEAGSEDAQEILEMLVHGRRLRDISDMPLDLIS</sequence>
<evidence type="ECO:0000313" key="1">
    <source>
        <dbReference type="EMBL" id="TYR19753.1"/>
    </source>
</evidence>
<comment type="caution">
    <text evidence="1">The sequence shown here is derived from an EMBL/GenBank/DDBJ whole genome shotgun (WGS) entry which is preliminary data.</text>
</comment>
<dbReference type="InterPro" id="IPR011335">
    <property type="entry name" value="Restrct_endonuc-II-like"/>
</dbReference>
<dbReference type="CDD" id="cd22340">
    <property type="entry name" value="NgoMIV-like"/>
    <property type="match status" value="1"/>
</dbReference>
<dbReference type="GO" id="GO:0009307">
    <property type="term" value="P:DNA restriction-modification system"/>
    <property type="evidence" value="ECO:0007669"/>
    <property type="project" value="InterPro"/>
</dbReference>
<dbReference type="RefSeq" id="WP_148811477.1">
    <property type="nucleotide sequence ID" value="NZ_VSZI01000001.1"/>
</dbReference>
<evidence type="ECO:0000313" key="2">
    <source>
        <dbReference type="Proteomes" id="UP000324726"/>
    </source>
</evidence>